<sequence length="631" mass="70217">MPCPFRANHVCSNLREPSTSYYPRTSSHVRSISIYAFKTKISRNDCSEEERGKREREREREKMGEVADTLTKKRKKKGRPSLIEVQKRALKQQQLLQSKLDESKEEVRSGFGNPNSAATRSNRRIVNPSEEHEEEEDDDERRDKKKRLLHGLNSHDDRRESELDGDASSISRRKIGAAGSDVTGQKGSKATDILQRASLVDSGPVTPLPDKKLLLFILDRVQKKDTYGVYSDPVDPEELPDYHEIIKNPMDFTTLREKLEAGAYATLEQFEAISTLNAIQDVFLICTNAMEYNSSDTIYHRQARAMLELAKKDFADLRQESDGEVEPVSQSQQQPKIVKRGRPPGSGLKKHSEPFLTDRTISESSADAAAAHTPGGDGSRLSGAYNLRRTPPSVRINHYSENQSGLLIDWEKEFPPSVVKAVNKYGMKNVDENRRDSYFLDISPCSREALVCTTLEDGLKQLTPVGLNTEYGYARSLARYAANLGPVAWRLASKRIETVLPSGTEFGPGWVGEKPEAPQQQKCSNDLASESIHSSKESKGSASAARLLNQATVKSELLINPESNGLVRGCRGVNQMLETAAFSRQGLSPNTKPELNRFQPDLNAKIVSPNSPVSNLQAGSSQQHPDLALQL</sequence>
<dbReference type="PROSITE" id="PS50014">
    <property type="entry name" value="BROMODOMAIN_2"/>
    <property type="match status" value="1"/>
</dbReference>
<feature type="compositionally biased region" description="Acidic residues" evidence="3">
    <location>
        <begin position="131"/>
        <end position="140"/>
    </location>
</feature>
<gene>
    <name evidence="5" type="ORF">BOLC6T40082H</name>
</gene>
<reference evidence="5" key="1">
    <citation type="submission" date="2018-11" db="EMBL/GenBank/DDBJ databases">
        <authorList>
            <consortium name="Genoscope - CEA"/>
            <person name="William W."/>
        </authorList>
    </citation>
    <scope>NUCLEOTIDE SEQUENCE</scope>
</reference>
<evidence type="ECO:0000256" key="3">
    <source>
        <dbReference type="SAM" id="MobiDB-lite"/>
    </source>
</evidence>
<feature type="compositionally biased region" description="Basic and acidic residues" evidence="3">
    <location>
        <begin position="99"/>
        <end position="108"/>
    </location>
</feature>
<feature type="region of interest" description="Disordered" evidence="3">
    <location>
        <begin position="320"/>
        <end position="386"/>
    </location>
</feature>
<protein>
    <recommendedName>
        <fullName evidence="4">Bromo domain-containing protein</fullName>
    </recommendedName>
</protein>
<dbReference type="Gene3D" id="1.20.920.10">
    <property type="entry name" value="Bromodomain-like"/>
    <property type="match status" value="1"/>
</dbReference>
<dbReference type="SUPFAM" id="SSF47370">
    <property type="entry name" value="Bromodomain"/>
    <property type="match status" value="1"/>
</dbReference>
<dbReference type="InterPro" id="IPR051831">
    <property type="entry name" value="Bromodomain_contain_prot"/>
</dbReference>
<evidence type="ECO:0000259" key="4">
    <source>
        <dbReference type="PROSITE" id="PS50014"/>
    </source>
</evidence>
<accession>A0A3P6HF62</accession>
<organism evidence="5">
    <name type="scientific">Brassica oleracea</name>
    <name type="common">Wild cabbage</name>
    <dbReference type="NCBI Taxonomy" id="3712"/>
    <lineage>
        <taxon>Eukaryota</taxon>
        <taxon>Viridiplantae</taxon>
        <taxon>Streptophyta</taxon>
        <taxon>Embryophyta</taxon>
        <taxon>Tracheophyta</taxon>
        <taxon>Spermatophyta</taxon>
        <taxon>Magnoliopsida</taxon>
        <taxon>eudicotyledons</taxon>
        <taxon>Gunneridae</taxon>
        <taxon>Pentapetalae</taxon>
        <taxon>rosids</taxon>
        <taxon>malvids</taxon>
        <taxon>Brassicales</taxon>
        <taxon>Brassicaceae</taxon>
        <taxon>Brassiceae</taxon>
        <taxon>Brassica</taxon>
    </lineage>
</organism>
<dbReference type="PRINTS" id="PR00503">
    <property type="entry name" value="BROMODOMAIN"/>
</dbReference>
<feature type="region of interest" description="Disordered" evidence="3">
    <location>
        <begin position="604"/>
        <end position="631"/>
    </location>
</feature>
<feature type="region of interest" description="Disordered" evidence="3">
    <location>
        <begin position="507"/>
        <end position="543"/>
    </location>
</feature>
<feature type="compositionally biased region" description="Basic and acidic residues" evidence="3">
    <location>
        <begin position="43"/>
        <end position="65"/>
    </location>
</feature>
<name>A0A3P6HF62_BRAOL</name>
<dbReference type="PANTHER" id="PTHR22881:SF11">
    <property type="entry name" value="BROMODOMAIN-CONTAINING PROTEIN DDB_G0270170-LIKE ISOFORM X1"/>
    <property type="match status" value="1"/>
</dbReference>
<dbReference type="EMBL" id="LR031880">
    <property type="protein sequence ID" value="VDD64629.1"/>
    <property type="molecule type" value="Genomic_DNA"/>
</dbReference>
<dbReference type="InterPro" id="IPR001487">
    <property type="entry name" value="Bromodomain"/>
</dbReference>
<feature type="region of interest" description="Disordered" evidence="3">
    <location>
        <begin position="43"/>
        <end position="84"/>
    </location>
</feature>
<evidence type="ECO:0000313" key="5">
    <source>
        <dbReference type="EMBL" id="VDD64629.1"/>
    </source>
</evidence>
<dbReference type="AlphaFoldDB" id="A0A3P6HF62"/>
<dbReference type="Pfam" id="PF00439">
    <property type="entry name" value="Bromodomain"/>
    <property type="match status" value="1"/>
</dbReference>
<feature type="compositionally biased region" description="Polar residues" evidence="3">
    <location>
        <begin position="608"/>
        <end position="624"/>
    </location>
</feature>
<feature type="compositionally biased region" description="Basic and acidic residues" evidence="3">
    <location>
        <begin position="153"/>
        <end position="162"/>
    </location>
</feature>
<evidence type="ECO:0000256" key="1">
    <source>
        <dbReference type="ARBA" id="ARBA00023117"/>
    </source>
</evidence>
<dbReference type="CDD" id="cd04369">
    <property type="entry name" value="Bromodomain"/>
    <property type="match status" value="1"/>
</dbReference>
<dbReference type="InterPro" id="IPR036427">
    <property type="entry name" value="Bromodomain-like_sf"/>
</dbReference>
<feature type="region of interest" description="Disordered" evidence="3">
    <location>
        <begin position="99"/>
        <end position="189"/>
    </location>
</feature>
<dbReference type="SMART" id="SM00297">
    <property type="entry name" value="BROMO"/>
    <property type="match status" value="1"/>
</dbReference>
<feature type="compositionally biased region" description="Polar residues" evidence="3">
    <location>
        <begin position="518"/>
        <end position="527"/>
    </location>
</feature>
<feature type="domain" description="Bromo" evidence="4">
    <location>
        <begin position="222"/>
        <end position="300"/>
    </location>
</feature>
<keyword evidence="1 2" id="KW-0103">Bromodomain</keyword>
<dbReference type="PANTHER" id="PTHR22881">
    <property type="entry name" value="BROMODOMAIN CONTAINING PROTEIN"/>
    <property type="match status" value="1"/>
</dbReference>
<evidence type="ECO:0000256" key="2">
    <source>
        <dbReference type="PROSITE-ProRule" id="PRU00035"/>
    </source>
</evidence>
<proteinExistence type="predicted"/>